<accession>A0ABU8F6C1</accession>
<protein>
    <submittedName>
        <fullName evidence="5">Acyltransferase</fullName>
        <ecNumber evidence="5">2.3.-.-</ecNumber>
    </submittedName>
</protein>
<feature type="transmembrane region" description="Helical" evidence="3">
    <location>
        <begin position="325"/>
        <end position="346"/>
    </location>
</feature>
<evidence type="ECO:0000256" key="1">
    <source>
        <dbReference type="ARBA" id="ARBA00004370"/>
    </source>
</evidence>
<comment type="similarity">
    <text evidence="2">Belongs to the acyltransferase 3 family.</text>
</comment>
<evidence type="ECO:0000313" key="5">
    <source>
        <dbReference type="EMBL" id="MEI4770553.1"/>
    </source>
</evidence>
<feature type="transmembrane region" description="Helical" evidence="3">
    <location>
        <begin position="206"/>
        <end position="225"/>
    </location>
</feature>
<comment type="subcellular location">
    <subcellularLocation>
        <location evidence="1">Membrane</location>
    </subcellularLocation>
</comment>
<sequence length="373" mass="43688">MLSNNRNENGFDFLRLFAAVCVVVQHAIAHLEASFFWLDTGESYWFWDGVPLFFILSGLLVYQSCEKCVSSGRPIWQYFANRLLRIAPAIYAYVLITITLLLVIGILSTKEIFSVSFFAWFLSNIFLVPVYHPIIYEGFGVGVVNGSLWTIPVEFGFYTFIPVLFFLETKYGFKKMIIFVVVVSLFGECIKWLLIINPLETLAEKLFLVTFIPHLLYFGIGIFWLRTWRSVKHSPVLAALAAWFYIVIRYDILQMKNFLGPFYEFAWALPLSYAVIWFGYNAPIFFLKVTKLGDYSYGIYIWHMVVINTLMTFQFTDKYPNLPGTIVHFIVLLFTLLMAMFSWWIIEKPTMKFKPFSSRDQEKKQNRVFRQVR</sequence>
<dbReference type="GO" id="GO:0016746">
    <property type="term" value="F:acyltransferase activity"/>
    <property type="evidence" value="ECO:0007669"/>
    <property type="project" value="UniProtKB-KW"/>
</dbReference>
<feature type="transmembrane region" description="Helical" evidence="3">
    <location>
        <begin position="295"/>
        <end position="313"/>
    </location>
</feature>
<feature type="transmembrane region" description="Helical" evidence="3">
    <location>
        <begin position="173"/>
        <end position="194"/>
    </location>
</feature>
<keyword evidence="3" id="KW-0472">Membrane</keyword>
<dbReference type="PANTHER" id="PTHR23028">
    <property type="entry name" value="ACETYLTRANSFERASE"/>
    <property type="match status" value="1"/>
</dbReference>
<feature type="transmembrane region" description="Helical" evidence="3">
    <location>
        <begin position="12"/>
        <end position="38"/>
    </location>
</feature>
<comment type="caution">
    <text evidence="5">The sequence shown here is derived from an EMBL/GenBank/DDBJ whole genome shotgun (WGS) entry which is preliminary data.</text>
</comment>
<feature type="transmembrane region" description="Helical" evidence="3">
    <location>
        <begin position="83"/>
        <end position="106"/>
    </location>
</feature>
<dbReference type="RefSeq" id="WP_336498115.1">
    <property type="nucleotide sequence ID" value="NZ_JBAWSY010000009.1"/>
</dbReference>
<evidence type="ECO:0000256" key="3">
    <source>
        <dbReference type="SAM" id="Phobius"/>
    </source>
</evidence>
<feature type="transmembrane region" description="Helical" evidence="3">
    <location>
        <begin position="112"/>
        <end position="131"/>
    </location>
</feature>
<keyword evidence="6" id="KW-1185">Reference proteome</keyword>
<feature type="domain" description="Acyltransferase 3" evidence="4">
    <location>
        <begin position="9"/>
        <end position="338"/>
    </location>
</feature>
<proteinExistence type="inferred from homology"/>
<evidence type="ECO:0000313" key="6">
    <source>
        <dbReference type="Proteomes" id="UP001364890"/>
    </source>
</evidence>
<dbReference type="InterPro" id="IPR050879">
    <property type="entry name" value="Acyltransferase_3"/>
</dbReference>
<organism evidence="5 6">
    <name type="scientific">Psychrobacillus mangrovi</name>
    <dbReference type="NCBI Taxonomy" id="3117745"/>
    <lineage>
        <taxon>Bacteria</taxon>
        <taxon>Bacillati</taxon>
        <taxon>Bacillota</taxon>
        <taxon>Bacilli</taxon>
        <taxon>Bacillales</taxon>
        <taxon>Bacillaceae</taxon>
        <taxon>Psychrobacillus</taxon>
    </lineage>
</organism>
<evidence type="ECO:0000259" key="4">
    <source>
        <dbReference type="Pfam" id="PF01757"/>
    </source>
</evidence>
<keyword evidence="3" id="KW-1133">Transmembrane helix</keyword>
<keyword evidence="5" id="KW-0808">Transferase</keyword>
<dbReference type="EC" id="2.3.-.-" evidence="5"/>
<dbReference type="Pfam" id="PF01757">
    <property type="entry name" value="Acyl_transf_3"/>
    <property type="match status" value="1"/>
</dbReference>
<name>A0ABU8F6C1_9BACI</name>
<keyword evidence="5" id="KW-0012">Acyltransferase</keyword>
<keyword evidence="3" id="KW-0812">Transmembrane</keyword>
<feature type="transmembrane region" description="Helical" evidence="3">
    <location>
        <begin position="262"/>
        <end position="280"/>
    </location>
</feature>
<reference evidence="5 6" key="1">
    <citation type="submission" date="2024-01" db="EMBL/GenBank/DDBJ databases">
        <title>Seven novel Bacillus-like species.</title>
        <authorList>
            <person name="Liu G."/>
        </authorList>
    </citation>
    <scope>NUCLEOTIDE SEQUENCE [LARGE SCALE GENOMIC DNA]</scope>
    <source>
        <strain evidence="5 6">FJAT-51614</strain>
    </source>
</reference>
<evidence type="ECO:0000256" key="2">
    <source>
        <dbReference type="ARBA" id="ARBA00007400"/>
    </source>
</evidence>
<dbReference type="EMBL" id="JBAWSY010000009">
    <property type="protein sequence ID" value="MEI4770553.1"/>
    <property type="molecule type" value="Genomic_DNA"/>
</dbReference>
<dbReference type="InterPro" id="IPR002656">
    <property type="entry name" value="Acyl_transf_3_dom"/>
</dbReference>
<gene>
    <name evidence="5" type="ORF">WAX74_12990</name>
</gene>
<dbReference type="PANTHER" id="PTHR23028:SF53">
    <property type="entry name" value="ACYL_TRANSF_3 DOMAIN-CONTAINING PROTEIN"/>
    <property type="match status" value="1"/>
</dbReference>
<feature type="transmembrane region" description="Helical" evidence="3">
    <location>
        <begin position="143"/>
        <end position="167"/>
    </location>
</feature>
<feature type="transmembrane region" description="Helical" evidence="3">
    <location>
        <begin position="231"/>
        <end position="250"/>
    </location>
</feature>
<dbReference type="Proteomes" id="UP001364890">
    <property type="component" value="Unassembled WGS sequence"/>
</dbReference>